<evidence type="ECO:0000256" key="6">
    <source>
        <dbReference type="SAM" id="MobiDB-lite"/>
    </source>
</evidence>
<evidence type="ECO:0000313" key="10">
    <source>
        <dbReference type="Proteomes" id="UP001230504"/>
    </source>
</evidence>
<dbReference type="AlphaFoldDB" id="A0AAD8PIF3"/>
<organism evidence="9 10">
    <name type="scientific">Colletotrichum navitas</name>
    <dbReference type="NCBI Taxonomy" id="681940"/>
    <lineage>
        <taxon>Eukaryota</taxon>
        <taxon>Fungi</taxon>
        <taxon>Dikarya</taxon>
        <taxon>Ascomycota</taxon>
        <taxon>Pezizomycotina</taxon>
        <taxon>Sordariomycetes</taxon>
        <taxon>Hypocreomycetidae</taxon>
        <taxon>Glomerellales</taxon>
        <taxon>Glomerellaceae</taxon>
        <taxon>Colletotrichum</taxon>
        <taxon>Colletotrichum graminicola species complex</taxon>
    </lineage>
</organism>
<dbReference type="PRINTS" id="PR00415">
    <property type="entry name" value="ACONITASE"/>
</dbReference>
<protein>
    <submittedName>
        <fullName evidence="9">Aconitase family protein</fullName>
    </submittedName>
</protein>
<evidence type="ECO:0000259" key="8">
    <source>
        <dbReference type="Pfam" id="PF00694"/>
    </source>
</evidence>
<keyword evidence="3" id="KW-0408">Iron</keyword>
<dbReference type="CDD" id="cd01577">
    <property type="entry name" value="IPMI_Swivel"/>
    <property type="match status" value="1"/>
</dbReference>
<accession>A0AAD8PIF3</accession>
<dbReference type="GO" id="GO:0046872">
    <property type="term" value="F:metal ion binding"/>
    <property type="evidence" value="ECO:0007669"/>
    <property type="project" value="UniProtKB-KW"/>
</dbReference>
<feature type="compositionally biased region" description="Low complexity" evidence="6">
    <location>
        <begin position="597"/>
        <end position="617"/>
    </location>
</feature>
<dbReference type="InterPro" id="IPR015931">
    <property type="entry name" value="Acnase/IPM_dHydase_lsu_aba_1/3"/>
</dbReference>
<evidence type="ECO:0000256" key="3">
    <source>
        <dbReference type="ARBA" id="ARBA00023004"/>
    </source>
</evidence>
<dbReference type="GO" id="GO:0170038">
    <property type="term" value="P:proteinogenic amino acid biosynthetic process"/>
    <property type="evidence" value="ECO:0007669"/>
    <property type="project" value="UniProtKB-ARBA"/>
</dbReference>
<feature type="domain" description="Aconitase/3-isopropylmalate dehydratase large subunit alpha/beta/alpha" evidence="7">
    <location>
        <begin position="211"/>
        <end position="548"/>
    </location>
</feature>
<dbReference type="Gene3D" id="3.30.499.10">
    <property type="entry name" value="Aconitase, domain 3"/>
    <property type="match status" value="2"/>
</dbReference>
<keyword evidence="5" id="KW-0456">Lyase</keyword>
<dbReference type="InterPro" id="IPR015928">
    <property type="entry name" value="Aconitase/3IPM_dehydase_swvl"/>
</dbReference>
<dbReference type="GO" id="GO:0051536">
    <property type="term" value="F:iron-sulfur cluster binding"/>
    <property type="evidence" value="ECO:0007669"/>
    <property type="project" value="UniProtKB-KW"/>
</dbReference>
<dbReference type="InterPro" id="IPR033940">
    <property type="entry name" value="IPMI_Swivel"/>
</dbReference>
<sequence length="822" mass="88663">MADEPLHSRLVQILQTIRGVRLDDDAWASIQAGEEQPSLHSLTVWAALSAYLRRNGHEKESDAIQQTLSIATAPTNLGGMALSWDDPVATEEANELLLLTSAWLESLNSAERYDGVVAAPLLSRPAGRPPMNVTEKIFALHDLSHAGYVRTGDIITISVDWVMASEASWHGMLQAYNKLGDPGVFRNDRFWLAGDHFVDPRLADTPLMQSLVRKMDFARKRFKMTQFQGNNYTIMHTEFYRERAQPGQIIIGSDSHTCSSGANGCLSIGLGATEVTMALVTGQIWFKVPEVVEIRFTGKPARGVGGKDIILYILQQLKRNTVAADRVVEYTGPGCQWLSPDARFAVANMTAEFGGITGIFVPDVVTKHFIESRKTNHHKKASYYFKADEGCSYAELYEIDLSKAEPSVARYPSPDDVVPVGEVAGTKLDGVFIGACTTAEEDLVAGALVLQAGLDAGLKPVAHGKRHVVPGSRPIEQHLRKTGLIDIYERAGFTIGVPGCSFCVGLGADMAAPGSVWLSSQNRNFKNRMGKGAIGSLASAATVAASSFDMMVRSPQELIDSIPEDRWDSVRGKGSLPTGVLEEPMWVQPPGQDSAIGANTTSGAATDAASDSTATNTPRSVDKPALDTIKSKVYRMGDFIDTDALAPAQFLLTSNTNQELGAHCLERTDPDFRAAVKAGCEVVVGGKAFGCGSSRQEAVQALLGIGVKCVIAKTFAFIFARNMPSLGLLGFTINNDRFYELAETGAAIEIDLAHNAMRIGGEEFTFALSPLEKRLTEIGGSTNAFSKFGKRIYDALTRGVAVSTGKVHKPTEKHEGTAVMAW</sequence>
<dbReference type="Gene3D" id="3.20.19.10">
    <property type="entry name" value="Aconitase, domain 4"/>
    <property type="match status" value="1"/>
</dbReference>
<feature type="region of interest" description="Disordered" evidence="6">
    <location>
        <begin position="579"/>
        <end position="622"/>
    </location>
</feature>
<proteinExistence type="inferred from homology"/>
<dbReference type="SUPFAM" id="SSF53732">
    <property type="entry name" value="Aconitase iron-sulfur domain"/>
    <property type="match status" value="1"/>
</dbReference>
<keyword evidence="4" id="KW-0411">Iron-sulfur</keyword>
<evidence type="ECO:0000256" key="5">
    <source>
        <dbReference type="ARBA" id="ARBA00023239"/>
    </source>
</evidence>
<name>A0AAD8PIF3_9PEZI</name>
<dbReference type="InterPro" id="IPR001030">
    <property type="entry name" value="Acoase/IPM_deHydtase_lsu_aba"/>
</dbReference>
<comment type="similarity">
    <text evidence="1">Belongs to the aconitase/IPM isomerase family.</text>
</comment>
<dbReference type="Pfam" id="PF00694">
    <property type="entry name" value="Aconitase_C"/>
    <property type="match status" value="1"/>
</dbReference>
<evidence type="ECO:0000259" key="7">
    <source>
        <dbReference type="Pfam" id="PF00330"/>
    </source>
</evidence>
<dbReference type="PANTHER" id="PTHR43822:SF2">
    <property type="entry name" value="HOMOACONITASE, MITOCHONDRIAL"/>
    <property type="match status" value="1"/>
</dbReference>
<dbReference type="InterPro" id="IPR050067">
    <property type="entry name" value="IPM_dehydratase_rel_enz"/>
</dbReference>
<feature type="domain" description="Aconitase A/isopropylmalate dehydratase small subunit swivel" evidence="8">
    <location>
        <begin position="682"/>
        <end position="734"/>
    </location>
</feature>
<evidence type="ECO:0000256" key="1">
    <source>
        <dbReference type="ARBA" id="ARBA00007185"/>
    </source>
</evidence>
<reference evidence="9" key="1">
    <citation type="submission" date="2021-06" db="EMBL/GenBank/DDBJ databases">
        <title>Comparative genomics, transcriptomics and evolutionary studies reveal genomic signatures of adaptation to plant cell wall in hemibiotrophic fungi.</title>
        <authorList>
            <consortium name="DOE Joint Genome Institute"/>
            <person name="Baroncelli R."/>
            <person name="Diaz J.F."/>
            <person name="Benocci T."/>
            <person name="Peng M."/>
            <person name="Battaglia E."/>
            <person name="Haridas S."/>
            <person name="Andreopoulos W."/>
            <person name="Labutti K."/>
            <person name="Pangilinan J."/>
            <person name="Floch G.L."/>
            <person name="Makela M.R."/>
            <person name="Henrissat B."/>
            <person name="Grigoriev I.V."/>
            <person name="Crouch J.A."/>
            <person name="De Vries R.P."/>
            <person name="Sukno S.A."/>
            <person name="Thon M.R."/>
        </authorList>
    </citation>
    <scope>NUCLEOTIDE SEQUENCE</scope>
    <source>
        <strain evidence="9">CBS 125086</strain>
    </source>
</reference>
<dbReference type="RefSeq" id="XP_060406780.1">
    <property type="nucleotide sequence ID" value="XM_060559539.1"/>
</dbReference>
<dbReference type="InterPro" id="IPR036008">
    <property type="entry name" value="Aconitase_4Fe-4S_dom"/>
</dbReference>
<dbReference type="SUPFAM" id="SSF52016">
    <property type="entry name" value="LeuD/IlvD-like"/>
    <property type="match status" value="1"/>
</dbReference>
<dbReference type="GeneID" id="85443779"/>
<comment type="caution">
    <text evidence="9">The sequence shown here is derived from an EMBL/GenBank/DDBJ whole genome shotgun (WGS) entry which is preliminary data.</text>
</comment>
<dbReference type="PANTHER" id="PTHR43822">
    <property type="entry name" value="HOMOACONITASE, MITOCHONDRIAL-RELATED"/>
    <property type="match status" value="1"/>
</dbReference>
<evidence type="ECO:0000256" key="2">
    <source>
        <dbReference type="ARBA" id="ARBA00022723"/>
    </source>
</evidence>
<dbReference type="GO" id="GO:0170034">
    <property type="term" value="P:L-amino acid biosynthetic process"/>
    <property type="evidence" value="ECO:0007669"/>
    <property type="project" value="UniProtKB-ARBA"/>
</dbReference>
<keyword evidence="10" id="KW-1185">Reference proteome</keyword>
<evidence type="ECO:0000313" key="9">
    <source>
        <dbReference type="EMBL" id="KAK1561645.1"/>
    </source>
</evidence>
<keyword evidence="2" id="KW-0479">Metal-binding</keyword>
<dbReference type="Pfam" id="PF00330">
    <property type="entry name" value="Aconitase"/>
    <property type="match status" value="1"/>
</dbReference>
<gene>
    <name evidence="9" type="ORF">LY79DRAFT_574000</name>
</gene>
<dbReference type="Proteomes" id="UP001230504">
    <property type="component" value="Unassembled WGS sequence"/>
</dbReference>
<dbReference type="GO" id="GO:0016829">
    <property type="term" value="F:lyase activity"/>
    <property type="evidence" value="ECO:0007669"/>
    <property type="project" value="UniProtKB-KW"/>
</dbReference>
<evidence type="ECO:0000256" key="4">
    <source>
        <dbReference type="ARBA" id="ARBA00023014"/>
    </source>
</evidence>
<dbReference type="InterPro" id="IPR000573">
    <property type="entry name" value="AconitaseA/IPMdHydase_ssu_swvl"/>
</dbReference>
<dbReference type="EMBL" id="JAHLJV010000257">
    <property type="protein sequence ID" value="KAK1561645.1"/>
    <property type="molecule type" value="Genomic_DNA"/>
</dbReference>